<gene>
    <name evidence="2" type="ORF">SAMN05216167_102691</name>
</gene>
<dbReference type="EMBL" id="FOLQ01000002">
    <property type="protein sequence ID" value="SFC88252.1"/>
    <property type="molecule type" value="Genomic_DNA"/>
</dbReference>
<keyword evidence="1" id="KW-0812">Transmembrane</keyword>
<name>A0A1I1MTM2_9BACT</name>
<keyword evidence="1" id="KW-0472">Membrane</keyword>
<evidence type="ECO:0000313" key="2">
    <source>
        <dbReference type="EMBL" id="SFC88252.1"/>
    </source>
</evidence>
<keyword evidence="3" id="KW-1185">Reference proteome</keyword>
<sequence>MKALLILPITALLLIVFYAERDLLSRYQVSTTMAVLLLLLVDALVLWFSLVGIKLAVWAAHRLLNRAEVDVMAESVSKEEYQEV</sequence>
<dbReference type="AlphaFoldDB" id="A0A1I1MTM2"/>
<reference evidence="2 3" key="1">
    <citation type="submission" date="2016-10" db="EMBL/GenBank/DDBJ databases">
        <authorList>
            <person name="de Groot N.N."/>
        </authorList>
    </citation>
    <scope>NUCLEOTIDE SEQUENCE [LARGE SCALE GENOMIC DNA]</scope>
    <source>
        <strain evidence="2 3">DSM 26130</strain>
    </source>
</reference>
<proteinExistence type="predicted"/>
<dbReference type="Proteomes" id="UP000198598">
    <property type="component" value="Unassembled WGS sequence"/>
</dbReference>
<evidence type="ECO:0000313" key="3">
    <source>
        <dbReference type="Proteomes" id="UP000198598"/>
    </source>
</evidence>
<accession>A0A1I1MTM2</accession>
<dbReference type="RefSeq" id="WP_093824854.1">
    <property type="nucleotide sequence ID" value="NZ_FOLQ01000002.1"/>
</dbReference>
<organism evidence="2 3">
    <name type="scientific">Spirosoma endophyticum</name>
    <dbReference type="NCBI Taxonomy" id="662367"/>
    <lineage>
        <taxon>Bacteria</taxon>
        <taxon>Pseudomonadati</taxon>
        <taxon>Bacteroidota</taxon>
        <taxon>Cytophagia</taxon>
        <taxon>Cytophagales</taxon>
        <taxon>Cytophagaceae</taxon>
        <taxon>Spirosoma</taxon>
    </lineage>
</organism>
<keyword evidence="1" id="KW-1133">Transmembrane helix</keyword>
<evidence type="ECO:0000256" key="1">
    <source>
        <dbReference type="SAM" id="Phobius"/>
    </source>
</evidence>
<feature type="transmembrane region" description="Helical" evidence="1">
    <location>
        <begin position="35"/>
        <end position="57"/>
    </location>
</feature>
<protein>
    <submittedName>
        <fullName evidence="2">Uncharacterized protein</fullName>
    </submittedName>
</protein>